<dbReference type="InterPro" id="IPR029787">
    <property type="entry name" value="Nucleotide_cyclase"/>
</dbReference>
<dbReference type="SUPFAM" id="SSF88659">
    <property type="entry name" value="Sigma3 and sigma4 domains of RNA polymerase sigma factors"/>
    <property type="match status" value="1"/>
</dbReference>
<reference evidence="1 2" key="1">
    <citation type="journal article" date="2016" name="Genome Announc.">
        <title>Draft Genome Sequence of the Anaerobic Ammonium-Oxidizing Bacterium 'Candidatus Brocadia sp. 40'.</title>
        <authorList>
            <person name="Ali M."/>
            <person name="Haroon M.F."/>
            <person name="Narita Y."/>
            <person name="Zhang L."/>
            <person name="Rangel Shaw D."/>
            <person name="Okabe S."/>
            <person name="Saikaly P.E."/>
        </authorList>
    </citation>
    <scope>NUCLEOTIDE SEQUENCE [LARGE SCALE GENOMIC DNA]</scope>
    <source>
        <strain evidence="1 2">40</strain>
    </source>
</reference>
<gene>
    <name evidence="1" type="ORF">BIY37_02910</name>
</gene>
<sequence length="235" mass="26231">MKNDKLYAVITGDIVDSSKLTSSQRSRLLSALKSSFNTIKDMMPDGIHASFEIHRGDSFQGVLTKPDTAFRAAIAIRASLRHGFKTKQRRYALDARIAIGIGSIDFLPAGRGSEGDGEAFRRSGQTLDEMKGDQRLIIRTPWREVDAELDIECALLDALINRWSGEQAQAILGQIRGLTQEKAAKEFGVSQPAVRQRLKSAGGWAIEKLCHRYEQAIREKEAQRLIINNNKHRSL</sequence>
<comment type="caution">
    <text evidence="1">The sequence shown here is derived from an EMBL/GenBank/DDBJ whole genome shotgun (WGS) entry which is preliminary data.</text>
</comment>
<evidence type="ECO:0000313" key="2">
    <source>
        <dbReference type="Proteomes" id="UP000242219"/>
    </source>
</evidence>
<dbReference type="Pfam" id="PF16264">
    <property type="entry name" value="SatD"/>
    <property type="match status" value="1"/>
</dbReference>
<name>A0A1V6M279_9BACT</name>
<dbReference type="InterPro" id="IPR032580">
    <property type="entry name" value="SatD"/>
</dbReference>
<dbReference type="InterPro" id="IPR013324">
    <property type="entry name" value="RNA_pol_sigma_r3/r4-like"/>
</dbReference>
<evidence type="ECO:0000313" key="1">
    <source>
        <dbReference type="EMBL" id="OQD46477.1"/>
    </source>
</evidence>
<dbReference type="RefSeq" id="WP_070066338.1">
    <property type="nucleotide sequence ID" value="NZ_MJUW02000031.1"/>
</dbReference>
<evidence type="ECO:0008006" key="3">
    <source>
        <dbReference type="Google" id="ProtNLM"/>
    </source>
</evidence>
<accession>A0A1V6M279</accession>
<dbReference type="AlphaFoldDB" id="A0A1V6M279"/>
<protein>
    <recommendedName>
        <fullName evidence="3">RNA polymerase sigma-70 region 4 domain-containing protein</fullName>
    </recommendedName>
</protein>
<dbReference type="Gene3D" id="3.30.70.1230">
    <property type="entry name" value="Nucleotide cyclase"/>
    <property type="match status" value="1"/>
</dbReference>
<organism evidence="1 2">
    <name type="scientific">Candidatus Brocadia sapporoensis</name>
    <dbReference type="NCBI Taxonomy" id="392547"/>
    <lineage>
        <taxon>Bacteria</taxon>
        <taxon>Pseudomonadati</taxon>
        <taxon>Planctomycetota</taxon>
        <taxon>Candidatus Brocadiia</taxon>
        <taxon>Candidatus Brocadiales</taxon>
        <taxon>Candidatus Brocadiaceae</taxon>
        <taxon>Candidatus Brocadia</taxon>
    </lineage>
</organism>
<dbReference type="EMBL" id="MJUW02000031">
    <property type="protein sequence ID" value="OQD46477.1"/>
    <property type="molecule type" value="Genomic_DNA"/>
</dbReference>
<keyword evidence="2" id="KW-1185">Reference proteome</keyword>
<proteinExistence type="predicted"/>
<dbReference type="Proteomes" id="UP000242219">
    <property type="component" value="Unassembled WGS sequence"/>
</dbReference>